<evidence type="ECO:0000259" key="2">
    <source>
        <dbReference type="PROSITE" id="PS51038"/>
    </source>
</evidence>
<feature type="compositionally biased region" description="Low complexity" evidence="1">
    <location>
        <begin position="272"/>
        <end position="294"/>
    </location>
</feature>
<sequence length="352" mass="39280">MSMARKKKQDPQQVPEEEGDWVWIGEPIPRDEVRQRWPKRKTCYDENPVIPADYFSGEHATADEENNSYIAKAHYRAVKLQEGSIVKLGDDVMVAHEDGGAPMRVLEMFEDIAEGIYFNGHYFYKPEETVMANTVMDTRNKKGEVVVKFLNDERIEGSYKMIEVAQINRRLYWATDEDNAKYRTVQSVTSIDRLTRVQRIRPTDPVPPAGTCDFWFDQTHCREYFTFRSLPDDDAGTDLACAGRSADTTEGASGTGGSSGSGSGDESDVVKQLQQQQQQQQQQQESQAHAQVQQELRAHAQLQQGMQAGCSGQQQQQQQQQGAAAAAGGSGETDAGGMKKIRVMEICAGAWA</sequence>
<feature type="region of interest" description="Disordered" evidence="1">
    <location>
        <begin position="307"/>
        <end position="337"/>
    </location>
</feature>
<keyword evidence="4" id="KW-1185">Reference proteome</keyword>
<organism evidence="3 4">
    <name type="scientific">Dunaliella salina</name>
    <name type="common">Green alga</name>
    <name type="synonym">Protococcus salinus</name>
    <dbReference type="NCBI Taxonomy" id="3046"/>
    <lineage>
        <taxon>Eukaryota</taxon>
        <taxon>Viridiplantae</taxon>
        <taxon>Chlorophyta</taxon>
        <taxon>core chlorophytes</taxon>
        <taxon>Chlorophyceae</taxon>
        <taxon>CS clade</taxon>
        <taxon>Chlamydomonadales</taxon>
        <taxon>Dunaliellaceae</taxon>
        <taxon>Dunaliella</taxon>
    </lineage>
</organism>
<evidence type="ECO:0000256" key="1">
    <source>
        <dbReference type="SAM" id="MobiDB-lite"/>
    </source>
</evidence>
<accession>A0ABQ7GW51</accession>
<feature type="compositionally biased region" description="Low complexity" evidence="1">
    <location>
        <begin position="307"/>
        <end position="327"/>
    </location>
</feature>
<dbReference type="PANTHER" id="PTHR10629">
    <property type="entry name" value="CYTOSINE-SPECIFIC METHYLTRANSFERASE"/>
    <property type="match status" value="1"/>
</dbReference>
<protein>
    <recommendedName>
        <fullName evidence="2">BAH domain-containing protein</fullName>
    </recommendedName>
</protein>
<proteinExistence type="predicted"/>
<feature type="region of interest" description="Disordered" evidence="1">
    <location>
        <begin position="1"/>
        <end position="23"/>
    </location>
</feature>
<evidence type="ECO:0000313" key="3">
    <source>
        <dbReference type="EMBL" id="KAF5838836.1"/>
    </source>
</evidence>
<gene>
    <name evidence="3" type="ORF">DUNSADRAFT_2094</name>
</gene>
<reference evidence="3" key="1">
    <citation type="submission" date="2017-08" db="EMBL/GenBank/DDBJ databases">
        <authorList>
            <person name="Polle J.E."/>
            <person name="Barry K."/>
            <person name="Cushman J."/>
            <person name="Schmutz J."/>
            <person name="Tran D."/>
            <person name="Hathwaick L.T."/>
            <person name="Yim W.C."/>
            <person name="Jenkins J."/>
            <person name="Mckie-Krisberg Z.M."/>
            <person name="Prochnik S."/>
            <person name="Lindquist E."/>
            <person name="Dockter R.B."/>
            <person name="Adam C."/>
            <person name="Molina H."/>
            <person name="Bunkerborg J."/>
            <person name="Jin E."/>
            <person name="Buchheim M."/>
            <person name="Magnuson J."/>
        </authorList>
    </citation>
    <scope>NUCLEOTIDE SEQUENCE</scope>
    <source>
        <strain evidence="3">CCAP 19/18</strain>
    </source>
</reference>
<name>A0ABQ7GW51_DUNSA</name>
<dbReference type="InterPro" id="IPR043151">
    <property type="entry name" value="BAH_sf"/>
</dbReference>
<feature type="domain" description="BAH" evidence="2">
    <location>
        <begin position="84"/>
        <end position="231"/>
    </location>
</feature>
<dbReference type="PANTHER" id="PTHR10629:SF50">
    <property type="entry name" value="DNA (CYTOSINE-5)-METHYLTRANSFERASE CMT3"/>
    <property type="match status" value="1"/>
</dbReference>
<evidence type="ECO:0000313" key="4">
    <source>
        <dbReference type="Proteomes" id="UP000815325"/>
    </source>
</evidence>
<dbReference type="InterPro" id="IPR001025">
    <property type="entry name" value="BAH_dom"/>
</dbReference>
<feature type="region of interest" description="Disordered" evidence="1">
    <location>
        <begin position="245"/>
        <end position="294"/>
    </location>
</feature>
<dbReference type="InterPro" id="IPR050390">
    <property type="entry name" value="C5-Methyltransferase"/>
</dbReference>
<feature type="compositionally biased region" description="Gly residues" evidence="1">
    <location>
        <begin position="253"/>
        <end position="263"/>
    </location>
</feature>
<dbReference type="PROSITE" id="PS51038">
    <property type="entry name" value="BAH"/>
    <property type="match status" value="1"/>
</dbReference>
<dbReference type="Gene3D" id="2.30.30.490">
    <property type="match status" value="1"/>
</dbReference>
<dbReference type="EMBL" id="MU069564">
    <property type="protein sequence ID" value="KAF5838836.1"/>
    <property type="molecule type" value="Genomic_DNA"/>
</dbReference>
<comment type="caution">
    <text evidence="3">The sequence shown here is derived from an EMBL/GenBank/DDBJ whole genome shotgun (WGS) entry which is preliminary data.</text>
</comment>
<dbReference type="Proteomes" id="UP000815325">
    <property type="component" value="Unassembled WGS sequence"/>
</dbReference>